<accession>A0AAU7E1V4</accession>
<sequence length="477" mass="54801">MITCDGAFNIYGLNFEDDSLIWSVLTNGYLEIDKSICGPAMRFSAFLDKLSGVRFSEGIPEKTKRFSTLFGLCHYVSAYYGKFHKKRNTLVGYMRLLAKVANSLFCQLVYLRRLGEHHRNENLKTAFDLLENPLELGERGLFTAYVNDELYVSYSGNLAFVSNVLCGCAECMGYVPRALLERVPRLRSGAARRRPSTRLCRYVPLLRDTSLTMYPPDIRHLDAVQVELLVRELSNDLMQRYMYDSVDAGCLPLNLGYECEGKGFLERMTLHLVYNVTFVLFLISCVRKALSYEMELCCKTLKELMTEICEAPWVFRGKPYLRFLLLRGFTAEELPGVACIVLSRFKRLHKTPDRLGFNQEKALIEHLCGRSKGFGRRNRELMLAHRLRHVILSEYGVVNFSGIYSDPEVFRLTDTVLYAVSGLFIFKASLWFNISLQNIVAVAATYGRRRRRLASVRIRPARDRTDEGPLDENYQEP</sequence>
<name>A0AAU7E1V4_9VIRU</name>
<proteinExistence type="predicted"/>
<protein>
    <submittedName>
        <fullName evidence="1">GP30 protein</fullName>
    </submittedName>
</protein>
<reference evidence="1" key="1">
    <citation type="journal article" date="2024" name="Microbiome">
        <title>Substantial viral diversity in bats and rodents from East Africa: insights into evolution, recombination, and cocirculation.</title>
        <authorList>
            <person name="Wang D."/>
            <person name="Yang X."/>
            <person name="Ren Z."/>
            <person name="Hu B."/>
            <person name="Zhao H."/>
            <person name="Yang K."/>
            <person name="Shi P."/>
            <person name="Zhang Z."/>
            <person name="Feng Q."/>
            <person name="Nawenja C.V."/>
            <person name="Obanda V."/>
            <person name="Robert K."/>
            <person name="Nalikka B."/>
            <person name="Waruhiu C.N."/>
            <person name="Ochola G.O."/>
            <person name="Onyuok S.O."/>
            <person name="Ochieng H."/>
            <person name="Li B."/>
            <person name="Zhu Y."/>
            <person name="Si H."/>
            <person name="Yin J."/>
            <person name="Kristiansen K."/>
            <person name="Jin X."/>
            <person name="Xu X."/>
            <person name="Xiao M."/>
            <person name="Agwanda B."/>
            <person name="Ommeh S."/>
            <person name="Li J."/>
            <person name="Shi Z.L."/>
        </authorList>
    </citation>
    <scope>NUCLEOTIDE SEQUENCE</scope>
    <source>
        <strain evidence="1">1A/Kenya/BAT2584/2015</strain>
    </source>
</reference>
<evidence type="ECO:0000313" key="1">
    <source>
        <dbReference type="EMBL" id="XBH23693.1"/>
    </source>
</evidence>
<dbReference type="EMBL" id="PP711848">
    <property type="protein sequence ID" value="XBH23693.1"/>
    <property type="molecule type" value="Genomic_DNA"/>
</dbReference>
<organism evidence="1">
    <name type="scientific">Cardioderma bat herpesvirus</name>
    <dbReference type="NCBI Taxonomy" id="3141914"/>
    <lineage>
        <taxon>Viruses</taxon>
        <taxon>Duplodnaviria</taxon>
        <taxon>Heunggongvirae</taxon>
        <taxon>Peploviricota</taxon>
        <taxon>Herviviricetes</taxon>
        <taxon>Herpesvirales</taxon>
    </lineage>
</organism>
<reference evidence="1" key="2">
    <citation type="submission" date="2024-02" db="EMBL/GenBank/DDBJ databases">
        <authorList>
            <person name="Hu B."/>
        </authorList>
    </citation>
    <scope>NUCLEOTIDE SEQUENCE</scope>
    <source>
        <strain evidence="1">1A/Kenya/BAT2584/2015</strain>
    </source>
</reference>